<evidence type="ECO:0000313" key="2">
    <source>
        <dbReference type="EMBL" id="GJN37872.1"/>
    </source>
</evidence>
<reference evidence="2" key="1">
    <citation type="journal article" date="2018" name="DNA Res.">
        <title>Multiple hybrid de novo genome assembly of finger millet, an orphan allotetraploid crop.</title>
        <authorList>
            <person name="Hatakeyama M."/>
            <person name="Aluri S."/>
            <person name="Balachadran M.T."/>
            <person name="Sivarajan S.R."/>
            <person name="Patrignani A."/>
            <person name="Gruter S."/>
            <person name="Poveda L."/>
            <person name="Shimizu-Inatsugi R."/>
            <person name="Baeten J."/>
            <person name="Francoijs K.J."/>
            <person name="Nataraja K.N."/>
            <person name="Reddy Y.A.N."/>
            <person name="Phadnis S."/>
            <person name="Ravikumar R.L."/>
            <person name="Schlapbach R."/>
            <person name="Sreeman S.M."/>
            <person name="Shimizu K.K."/>
        </authorList>
    </citation>
    <scope>NUCLEOTIDE SEQUENCE</scope>
</reference>
<feature type="compositionally biased region" description="Basic and acidic residues" evidence="1">
    <location>
        <begin position="26"/>
        <end position="37"/>
    </location>
</feature>
<proteinExistence type="predicted"/>
<evidence type="ECO:0000256" key="1">
    <source>
        <dbReference type="SAM" id="MobiDB-lite"/>
    </source>
</evidence>
<name>A0AAV5FT81_ELECO</name>
<sequence>MADGNNGCGDLHVGIVSRRLVERRPLTSRLPDRDQPELRPVTATTNRKRASSSQPIDVVASSVGSLQLQIPRRGSRLSVRSEAPDEVPYDTDTVVVSLHAGRVLRLRRLLRGVALSSHLVHGRVRASAWSQFARHGTLDAVPDHERAEFRPRSPTSYSLHPFIFLA</sequence>
<keyword evidence="3" id="KW-1185">Reference proteome</keyword>
<gene>
    <name evidence="2" type="primary">gb26869</name>
    <name evidence="2" type="ORF">PR202_gb26869</name>
</gene>
<feature type="region of interest" description="Disordered" evidence="1">
    <location>
        <begin position="26"/>
        <end position="54"/>
    </location>
</feature>
<comment type="caution">
    <text evidence="2">The sequence shown here is derived from an EMBL/GenBank/DDBJ whole genome shotgun (WGS) entry which is preliminary data.</text>
</comment>
<dbReference type="Proteomes" id="UP001054889">
    <property type="component" value="Unassembled WGS sequence"/>
</dbReference>
<evidence type="ECO:0000313" key="3">
    <source>
        <dbReference type="Proteomes" id="UP001054889"/>
    </source>
</evidence>
<dbReference type="EMBL" id="BQKI01000095">
    <property type="protein sequence ID" value="GJN37872.1"/>
    <property type="molecule type" value="Genomic_DNA"/>
</dbReference>
<accession>A0AAV5FT81</accession>
<organism evidence="2 3">
    <name type="scientific">Eleusine coracana subsp. coracana</name>
    <dbReference type="NCBI Taxonomy" id="191504"/>
    <lineage>
        <taxon>Eukaryota</taxon>
        <taxon>Viridiplantae</taxon>
        <taxon>Streptophyta</taxon>
        <taxon>Embryophyta</taxon>
        <taxon>Tracheophyta</taxon>
        <taxon>Spermatophyta</taxon>
        <taxon>Magnoliopsida</taxon>
        <taxon>Liliopsida</taxon>
        <taxon>Poales</taxon>
        <taxon>Poaceae</taxon>
        <taxon>PACMAD clade</taxon>
        <taxon>Chloridoideae</taxon>
        <taxon>Cynodonteae</taxon>
        <taxon>Eleusininae</taxon>
        <taxon>Eleusine</taxon>
    </lineage>
</organism>
<reference evidence="2" key="2">
    <citation type="submission" date="2021-12" db="EMBL/GenBank/DDBJ databases">
        <title>Resequencing data analysis of finger millet.</title>
        <authorList>
            <person name="Hatakeyama M."/>
            <person name="Aluri S."/>
            <person name="Balachadran M.T."/>
            <person name="Sivarajan S.R."/>
            <person name="Poveda L."/>
            <person name="Shimizu-Inatsugi R."/>
            <person name="Schlapbach R."/>
            <person name="Sreeman S.M."/>
            <person name="Shimizu K.K."/>
        </authorList>
    </citation>
    <scope>NUCLEOTIDE SEQUENCE</scope>
</reference>
<dbReference type="AlphaFoldDB" id="A0AAV5FT81"/>
<protein>
    <submittedName>
        <fullName evidence="2">Uncharacterized protein</fullName>
    </submittedName>
</protein>